<evidence type="ECO:0000313" key="1">
    <source>
        <dbReference type="EMBL" id="DAD94911.1"/>
    </source>
</evidence>
<reference evidence="1" key="1">
    <citation type="journal article" date="2021" name="Proc. Natl. Acad. Sci. U.S.A.">
        <title>A Catalog of Tens of Thousands of Viruses from Human Metagenomes Reveals Hidden Associations with Chronic Diseases.</title>
        <authorList>
            <person name="Tisza M.J."/>
            <person name="Buck C.B."/>
        </authorList>
    </citation>
    <scope>NUCLEOTIDE SEQUENCE</scope>
    <source>
        <strain evidence="1">CtYgF8</strain>
    </source>
</reference>
<protein>
    <submittedName>
        <fullName evidence="1">Regulatory protein</fullName>
    </submittedName>
</protein>
<dbReference type="NCBIfam" id="TIGR02681">
    <property type="entry name" value="phage_pRha"/>
    <property type="match status" value="1"/>
</dbReference>
<organism evidence="1">
    <name type="scientific">Siphoviridae sp. ctYgF8</name>
    <dbReference type="NCBI Taxonomy" id="2826378"/>
    <lineage>
        <taxon>Viruses</taxon>
        <taxon>Duplodnaviria</taxon>
        <taxon>Heunggongvirae</taxon>
        <taxon>Uroviricota</taxon>
        <taxon>Caudoviricetes</taxon>
    </lineage>
</organism>
<sequence length="161" mass="18193">MFELVFKSGNEAETDSRRVAKAFGKDHGKVIRAIENLDCPADFAKANFGLCYEVNQAANNKPLKYYRITESGAMLLIMGFTGSEAVKVKLAFIEAFKEMREQIANYREYCELMALRDAKFAEASDCGRGLAHWAREKTRLDAMIARRESLLQLPLVLESEV</sequence>
<proteinExistence type="predicted"/>
<accession>A0A8S5NKN1</accession>
<dbReference type="Pfam" id="PF09669">
    <property type="entry name" value="Phage_pRha"/>
    <property type="match status" value="1"/>
</dbReference>
<name>A0A8S5NKN1_9CAUD</name>
<dbReference type="EMBL" id="BK015186">
    <property type="protein sequence ID" value="DAD94911.1"/>
    <property type="molecule type" value="Genomic_DNA"/>
</dbReference>
<dbReference type="InterPro" id="IPR014054">
    <property type="entry name" value="Phage_regulatory_Rha"/>
</dbReference>